<evidence type="ECO:0000313" key="3">
    <source>
        <dbReference type="EMBL" id="VDI17171.1"/>
    </source>
</evidence>
<dbReference type="InterPro" id="IPR052958">
    <property type="entry name" value="IFN-induced_PKR_regulator"/>
</dbReference>
<feature type="domain" description="DUF4371" evidence="2">
    <location>
        <begin position="39"/>
        <end position="214"/>
    </location>
</feature>
<dbReference type="Pfam" id="PF05699">
    <property type="entry name" value="Dimer_Tnp_hAT"/>
    <property type="match status" value="1"/>
</dbReference>
<dbReference type="EMBL" id="UYJE01003179">
    <property type="protein sequence ID" value="VDI17171.1"/>
    <property type="molecule type" value="Genomic_DNA"/>
</dbReference>
<evidence type="ECO:0000259" key="1">
    <source>
        <dbReference type="Pfam" id="PF05699"/>
    </source>
</evidence>
<comment type="caution">
    <text evidence="3">The sequence shown here is derived from an EMBL/GenBank/DDBJ whole genome shotgun (WGS) entry which is preliminary data.</text>
</comment>
<dbReference type="SUPFAM" id="SSF53098">
    <property type="entry name" value="Ribonuclease H-like"/>
    <property type="match status" value="1"/>
</dbReference>
<organism evidence="3 4">
    <name type="scientific">Mytilus galloprovincialis</name>
    <name type="common">Mediterranean mussel</name>
    <dbReference type="NCBI Taxonomy" id="29158"/>
    <lineage>
        <taxon>Eukaryota</taxon>
        <taxon>Metazoa</taxon>
        <taxon>Spiralia</taxon>
        <taxon>Lophotrochozoa</taxon>
        <taxon>Mollusca</taxon>
        <taxon>Bivalvia</taxon>
        <taxon>Autobranchia</taxon>
        <taxon>Pteriomorphia</taxon>
        <taxon>Mytilida</taxon>
        <taxon>Mytiloidea</taxon>
        <taxon>Mytilidae</taxon>
        <taxon>Mytilinae</taxon>
        <taxon>Mytilus</taxon>
    </lineage>
</organism>
<gene>
    <name evidence="3" type="ORF">MGAL_10B053484</name>
</gene>
<dbReference type="PANTHER" id="PTHR46289">
    <property type="entry name" value="52 KDA REPRESSOR OF THE INHIBITOR OF THE PROTEIN KINASE-LIKE PROTEIN-RELATED"/>
    <property type="match status" value="1"/>
</dbReference>
<evidence type="ECO:0000313" key="4">
    <source>
        <dbReference type="Proteomes" id="UP000596742"/>
    </source>
</evidence>
<reference evidence="3" key="1">
    <citation type="submission" date="2018-11" db="EMBL/GenBank/DDBJ databases">
        <authorList>
            <person name="Alioto T."/>
            <person name="Alioto T."/>
        </authorList>
    </citation>
    <scope>NUCLEOTIDE SEQUENCE</scope>
</reference>
<protein>
    <recommendedName>
        <fullName evidence="5">DUF4371 domain-containing protein</fullName>
    </recommendedName>
</protein>
<dbReference type="AlphaFoldDB" id="A0A8B6DBZ3"/>
<evidence type="ECO:0008006" key="5">
    <source>
        <dbReference type="Google" id="ProtNLM"/>
    </source>
</evidence>
<evidence type="ECO:0000259" key="2">
    <source>
        <dbReference type="Pfam" id="PF14291"/>
    </source>
</evidence>
<sequence length="634" mass="72711">MLTFMPPKQQKISLQFVREVNRTFTLRSASYENRVAKNRAILISIIDIIVVLGQRNIALRGNWDRELKKEDGNFQFFIDWKSTYDLTLKEHLETASRSLRYLSPKVQNELIQCCELEIRERLIDNCKKSKFFAVCADETTDVSVKEQLSICVRYVDSDTNDIREDFLGFVEPGQVDAEHISKAILENLQNWGLNLVNLRGQGYDGASVMSGVVSGVQQRIKEQCPNAPYVHCKSHNLNLVVTDSCKNVRQVRNLMASVGQMTWFLCASYKRKEILKSFTGDKDLLNELLEGVDSDGDNIDVSLLKKGGDLSVAKLCETRWTARVDAVSSLMAQYQSVHSAISKIETVSSADARTNAAGFRRLLEDSEFIIAIVVAQFVLSLLKPLTLFLQKTDCNMVTAFDEANGLIKILGEKRNDEQFNQLFSRAKRIADRLEVDLRPKRRVGRQVHRENAALESDPTSHWRINLFFPFIDHVISELQRRFPNDLKTQMMGYYLIPKHLHSLTPDIITKICDAFEADLSNKNDFIAEVERWRIRVDVHSAGECVSLKDSLKLADFDLYPNIHTVFKLLLVLPVTSVCCERSFSALRRIKTWERSTMTDEEIYFRPITKHKYHACPKIQATQVQLNTIEKYHNK</sequence>
<accession>A0A8B6DBZ3</accession>
<feature type="domain" description="HAT C-terminal dimerisation" evidence="1">
    <location>
        <begin position="558"/>
        <end position="599"/>
    </location>
</feature>
<dbReference type="InterPro" id="IPR012337">
    <property type="entry name" value="RNaseH-like_sf"/>
</dbReference>
<dbReference type="InterPro" id="IPR008906">
    <property type="entry name" value="HATC_C_dom"/>
</dbReference>
<dbReference type="Proteomes" id="UP000596742">
    <property type="component" value="Unassembled WGS sequence"/>
</dbReference>
<dbReference type="PANTHER" id="PTHR46289:SF14">
    <property type="entry name" value="DUF4371 DOMAIN-CONTAINING PROTEIN"/>
    <property type="match status" value="1"/>
</dbReference>
<proteinExistence type="predicted"/>
<name>A0A8B6DBZ3_MYTGA</name>
<dbReference type="OrthoDB" id="10037933at2759"/>
<keyword evidence="4" id="KW-1185">Reference proteome</keyword>
<dbReference type="InterPro" id="IPR025398">
    <property type="entry name" value="DUF4371"/>
</dbReference>
<dbReference type="Pfam" id="PF14291">
    <property type="entry name" value="DUF4371"/>
    <property type="match status" value="1"/>
</dbReference>
<dbReference type="GO" id="GO:0046983">
    <property type="term" value="F:protein dimerization activity"/>
    <property type="evidence" value="ECO:0007669"/>
    <property type="project" value="InterPro"/>
</dbReference>